<accession>A0A8T0IT94</accession>
<dbReference type="Gene3D" id="3.40.50.1000">
    <property type="entry name" value="HAD superfamily/HAD-like"/>
    <property type="match status" value="1"/>
</dbReference>
<dbReference type="SUPFAM" id="SSF81653">
    <property type="entry name" value="Calcium ATPase, transduction domain A"/>
    <property type="match status" value="1"/>
</dbReference>
<comment type="catalytic activity">
    <reaction evidence="16 17">
        <text>Ca(2+)(in) + ATP + H2O = Ca(2+)(out) + ADP + phosphate + H(+)</text>
        <dbReference type="Rhea" id="RHEA:18105"/>
        <dbReference type="ChEBI" id="CHEBI:15377"/>
        <dbReference type="ChEBI" id="CHEBI:15378"/>
        <dbReference type="ChEBI" id="CHEBI:29108"/>
        <dbReference type="ChEBI" id="CHEBI:30616"/>
        <dbReference type="ChEBI" id="CHEBI:43474"/>
        <dbReference type="ChEBI" id="CHEBI:456216"/>
        <dbReference type="EC" id="7.2.2.10"/>
    </reaction>
</comment>
<dbReference type="SUPFAM" id="SSF56784">
    <property type="entry name" value="HAD-like"/>
    <property type="match status" value="1"/>
</dbReference>
<comment type="caution">
    <text evidence="22">The sequence shown here is derived from an EMBL/GenBank/DDBJ whole genome shotgun (WGS) entry which is preliminary data.</text>
</comment>
<gene>
    <name evidence="22" type="ORF">KC19_2G046200</name>
</gene>
<dbReference type="GO" id="GO:0005524">
    <property type="term" value="F:ATP binding"/>
    <property type="evidence" value="ECO:0007669"/>
    <property type="project" value="UniProtKB-KW"/>
</dbReference>
<keyword evidence="3 17" id="KW-0813">Transport</keyword>
<dbReference type="PRINTS" id="PR00120">
    <property type="entry name" value="HATPASE"/>
</dbReference>
<dbReference type="SFLD" id="SFLDF00027">
    <property type="entry name" value="p-type_atpase"/>
    <property type="match status" value="1"/>
</dbReference>
<evidence type="ECO:0000259" key="21">
    <source>
        <dbReference type="Pfam" id="PF00690"/>
    </source>
</evidence>
<name>A0A8T0IT94_CERPU</name>
<dbReference type="GO" id="GO:0046872">
    <property type="term" value="F:metal ion binding"/>
    <property type="evidence" value="ECO:0007669"/>
    <property type="project" value="UniProtKB-KW"/>
</dbReference>
<proteinExistence type="inferred from homology"/>
<keyword evidence="23" id="KW-1185">Reference proteome</keyword>
<evidence type="ECO:0000256" key="12">
    <source>
        <dbReference type="ARBA" id="ARBA00022967"/>
    </source>
</evidence>
<keyword evidence="9 17" id="KW-0067">ATP-binding</keyword>
<dbReference type="Gene3D" id="2.70.150.10">
    <property type="entry name" value="Calcium-transporting ATPase, cytoplasmic transduction domain A"/>
    <property type="match status" value="1"/>
</dbReference>
<keyword evidence="13 17" id="KW-1133">Transmembrane helix</keyword>
<evidence type="ECO:0000256" key="14">
    <source>
        <dbReference type="ARBA" id="ARBA00023065"/>
    </source>
</evidence>
<feature type="domain" description="Cation-transporting P-type ATPase N-terminal" evidence="21">
    <location>
        <begin position="126"/>
        <end position="193"/>
    </location>
</feature>
<evidence type="ECO:0000256" key="17">
    <source>
        <dbReference type="RuleBase" id="RU361146"/>
    </source>
</evidence>
<dbReference type="FunFam" id="2.70.150.10:FF:000006">
    <property type="entry name" value="Calcium-transporting ATPase"/>
    <property type="match status" value="1"/>
</dbReference>
<dbReference type="Gene3D" id="1.20.1110.10">
    <property type="entry name" value="Calcium-transporting ATPase, transmembrane domain"/>
    <property type="match status" value="1"/>
</dbReference>
<dbReference type="GO" id="GO:0005516">
    <property type="term" value="F:calmodulin binding"/>
    <property type="evidence" value="ECO:0007669"/>
    <property type="project" value="UniProtKB-KW"/>
</dbReference>
<comment type="subcellular location">
    <subcellularLocation>
        <location evidence="1 17">Membrane</location>
        <topology evidence="1 17">Multi-pass membrane protein</topology>
    </subcellularLocation>
</comment>
<reference evidence="22" key="1">
    <citation type="submission" date="2020-06" db="EMBL/GenBank/DDBJ databases">
        <title>WGS assembly of Ceratodon purpureus strain R40.</title>
        <authorList>
            <person name="Carey S.B."/>
            <person name="Jenkins J."/>
            <person name="Shu S."/>
            <person name="Lovell J.T."/>
            <person name="Sreedasyam A."/>
            <person name="Maumus F."/>
            <person name="Tiley G.P."/>
            <person name="Fernandez-Pozo N."/>
            <person name="Barry K."/>
            <person name="Chen C."/>
            <person name="Wang M."/>
            <person name="Lipzen A."/>
            <person name="Daum C."/>
            <person name="Saski C.A."/>
            <person name="Payton A.C."/>
            <person name="Mcbreen J.C."/>
            <person name="Conrad R.E."/>
            <person name="Kollar L.M."/>
            <person name="Olsson S."/>
            <person name="Huttunen S."/>
            <person name="Landis J.B."/>
            <person name="Wickett N.J."/>
            <person name="Johnson M.G."/>
            <person name="Rensing S.A."/>
            <person name="Grimwood J."/>
            <person name="Schmutz J."/>
            <person name="Mcdaniel S.F."/>
        </authorList>
    </citation>
    <scope>NUCLEOTIDE SEQUENCE</scope>
    <source>
        <strain evidence="22">R40</strain>
    </source>
</reference>
<dbReference type="Pfam" id="PF13246">
    <property type="entry name" value="Cation_ATPase"/>
    <property type="match status" value="1"/>
</dbReference>
<dbReference type="PANTHER" id="PTHR24093:SF504">
    <property type="entry name" value="CALCIUM-TRANSPORTING ATPASE"/>
    <property type="match status" value="1"/>
</dbReference>
<feature type="compositionally biased region" description="Basic and acidic residues" evidence="18">
    <location>
        <begin position="54"/>
        <end position="82"/>
    </location>
</feature>
<evidence type="ECO:0000256" key="3">
    <source>
        <dbReference type="ARBA" id="ARBA00022448"/>
    </source>
</evidence>
<dbReference type="Pfam" id="PF00689">
    <property type="entry name" value="Cation_ATPase_C"/>
    <property type="match status" value="1"/>
</dbReference>
<keyword evidence="15 17" id="KW-0472">Membrane</keyword>
<evidence type="ECO:0000256" key="18">
    <source>
        <dbReference type="SAM" id="MobiDB-lite"/>
    </source>
</evidence>
<dbReference type="GO" id="GO:0005886">
    <property type="term" value="C:plasma membrane"/>
    <property type="evidence" value="ECO:0007669"/>
    <property type="project" value="TreeGrafter"/>
</dbReference>
<keyword evidence="12" id="KW-1278">Translocase</keyword>
<dbReference type="SUPFAM" id="SSF81660">
    <property type="entry name" value="Metal cation-transporting ATPase, ATP-binding domain N"/>
    <property type="match status" value="1"/>
</dbReference>
<evidence type="ECO:0000313" key="22">
    <source>
        <dbReference type="EMBL" id="KAG0585878.1"/>
    </source>
</evidence>
<dbReference type="EC" id="7.2.2.10" evidence="17"/>
<dbReference type="InterPro" id="IPR004014">
    <property type="entry name" value="ATPase_P-typ_cation-transptr_N"/>
</dbReference>
<keyword evidence="11" id="KW-0112">Calmodulin-binding</keyword>
<dbReference type="SFLD" id="SFLDS00003">
    <property type="entry name" value="Haloacid_Dehalogenase"/>
    <property type="match status" value="1"/>
</dbReference>
<evidence type="ECO:0000256" key="10">
    <source>
        <dbReference type="ARBA" id="ARBA00022842"/>
    </source>
</evidence>
<feature type="domain" description="P-type ATPase A" evidence="19">
    <location>
        <begin position="247"/>
        <end position="343"/>
    </location>
</feature>
<feature type="transmembrane region" description="Helical" evidence="17">
    <location>
        <begin position="1008"/>
        <end position="1029"/>
    </location>
</feature>
<evidence type="ECO:0000256" key="1">
    <source>
        <dbReference type="ARBA" id="ARBA00004141"/>
    </source>
</evidence>
<evidence type="ECO:0000256" key="8">
    <source>
        <dbReference type="ARBA" id="ARBA00022837"/>
    </source>
</evidence>
<evidence type="ECO:0000256" key="5">
    <source>
        <dbReference type="ARBA" id="ARBA00022692"/>
    </source>
</evidence>
<keyword evidence="8 17" id="KW-0106">Calcium</keyword>
<comment type="caution">
    <text evidence="17">Lacks conserved residue(s) required for the propagation of feature annotation.</text>
</comment>
<dbReference type="InterPro" id="IPR023299">
    <property type="entry name" value="ATPase_P-typ_cyto_dom_N"/>
</dbReference>
<feature type="transmembrane region" description="Helical" evidence="17">
    <location>
        <begin position="976"/>
        <end position="996"/>
    </location>
</feature>
<dbReference type="SFLD" id="SFLDG00002">
    <property type="entry name" value="C1.7:_P-type_atpase_like"/>
    <property type="match status" value="1"/>
</dbReference>
<dbReference type="InterPro" id="IPR059000">
    <property type="entry name" value="ATPase_P-type_domA"/>
</dbReference>
<dbReference type="PRINTS" id="PR00119">
    <property type="entry name" value="CATATPASE"/>
</dbReference>
<keyword evidence="10" id="KW-0460">Magnesium</keyword>
<dbReference type="EMBL" id="CM026422">
    <property type="protein sequence ID" value="KAG0585878.1"/>
    <property type="molecule type" value="Genomic_DNA"/>
</dbReference>
<feature type="domain" description="Cation-transporting P-type ATPase C-terminal" evidence="20">
    <location>
        <begin position="846"/>
        <end position="1029"/>
    </location>
</feature>
<evidence type="ECO:0000256" key="4">
    <source>
        <dbReference type="ARBA" id="ARBA00022568"/>
    </source>
</evidence>
<evidence type="ECO:0000256" key="11">
    <source>
        <dbReference type="ARBA" id="ARBA00022860"/>
    </source>
</evidence>
<evidence type="ECO:0000313" key="23">
    <source>
        <dbReference type="Proteomes" id="UP000822688"/>
    </source>
</evidence>
<dbReference type="SUPFAM" id="SSF81665">
    <property type="entry name" value="Calcium ATPase, transmembrane domain M"/>
    <property type="match status" value="1"/>
</dbReference>
<dbReference type="Pfam" id="PF00122">
    <property type="entry name" value="E1-E2_ATPase"/>
    <property type="match status" value="1"/>
</dbReference>
<dbReference type="PROSITE" id="PS00154">
    <property type="entry name" value="ATPASE_E1_E2"/>
    <property type="match status" value="1"/>
</dbReference>
<evidence type="ECO:0000256" key="2">
    <source>
        <dbReference type="ARBA" id="ARBA00006124"/>
    </source>
</evidence>
<evidence type="ECO:0000256" key="7">
    <source>
        <dbReference type="ARBA" id="ARBA00022741"/>
    </source>
</evidence>
<dbReference type="InterPro" id="IPR018303">
    <property type="entry name" value="ATPase_P-typ_P_site"/>
</dbReference>
<feature type="transmembrane region" description="Helical" evidence="17">
    <location>
        <begin position="365"/>
        <end position="386"/>
    </location>
</feature>
<evidence type="ECO:0000259" key="20">
    <source>
        <dbReference type="Pfam" id="PF00689"/>
    </source>
</evidence>
<feature type="transmembrane region" description="Helical" evidence="17">
    <location>
        <begin position="182"/>
        <end position="199"/>
    </location>
</feature>
<dbReference type="NCBIfam" id="TIGR01494">
    <property type="entry name" value="ATPase_P-type"/>
    <property type="match status" value="2"/>
</dbReference>
<dbReference type="FunFam" id="3.40.50.1000:FF:000011">
    <property type="entry name" value="Calcium-transporting ATPase"/>
    <property type="match status" value="1"/>
</dbReference>
<dbReference type="InterPro" id="IPR006068">
    <property type="entry name" value="ATPase_P-typ_cation-transptr_C"/>
</dbReference>
<evidence type="ECO:0000256" key="13">
    <source>
        <dbReference type="ARBA" id="ARBA00022989"/>
    </source>
</evidence>
<dbReference type="Pfam" id="PF00690">
    <property type="entry name" value="Cation_ATPase_N"/>
    <property type="match status" value="1"/>
</dbReference>
<dbReference type="InterPro" id="IPR006408">
    <property type="entry name" value="P-type_ATPase_IIB"/>
</dbReference>
<feature type="transmembrane region" description="Helical" evidence="17">
    <location>
        <begin position="205"/>
        <end position="224"/>
    </location>
</feature>
<comment type="similarity">
    <text evidence="2 17">Belongs to the cation transport ATPase (P-type) (TC 3.A.3) family. Type IIB subfamily.</text>
</comment>
<dbReference type="GO" id="GO:0005388">
    <property type="term" value="F:P-type calcium transporter activity"/>
    <property type="evidence" value="ECO:0007669"/>
    <property type="project" value="UniProtKB-EC"/>
</dbReference>
<feature type="region of interest" description="Disordered" evidence="18">
    <location>
        <begin position="1"/>
        <end position="101"/>
    </location>
</feature>
<dbReference type="InterPro" id="IPR001757">
    <property type="entry name" value="P_typ_ATPase"/>
</dbReference>
<evidence type="ECO:0000256" key="6">
    <source>
        <dbReference type="ARBA" id="ARBA00022723"/>
    </source>
</evidence>
<sequence>MPLQRAEGPVFKPHAKRDPSQQGPDVKKSALQQNVKPSRQEGPPQSPVSQNARDPSKKDTKKEHRQDPGKEPKKPKHPDAKHPGAKKKKPGTEERVAPPWSLAGFTISPEEIARFEANPESLKAYGGIKGVAVCLRVDPSKGIDGSPNDIQLRTDAFGPNTYPVKKPKIFLAYVWEALQDETLLILICCAIVSLVVGMTTEGVSIGWYDGGGISFAVVLVIMVASTSDYQQAQQFQQLSDQKRKISINVTRGSRRMKVSIFDLVVGDIVQLNIGDQIPADGLLIEGHSLLVDESSMTGESDPMPKDEDEHPFMLSGCKIMDGFGDMMVTAVGMSTEWGKLMATISEDNDEETPLQERLNDLATTIGKIGVGFAVLVFIVLICRFLATVDFKNFNGTDGKTIVDYFAIAVTIVVVAVPEGLPLAVTLTLAYSMAKMMDDRALVRHLSACETMGSATAICSDKTGTLTMNMMTVVTNWVCGRLRKSIEIDPEFVPFVTQTIFQSVCMNSNGNVHFPKNGPPEVTGSPTEQAVLTWGMKLGARFDEIKKNCPVRGVETFNSTKKKMGVCFTTPDGRTFVHWKGAAEIVLEFCSHSLAPDGSSVPLDPATMDELKLIISSFANSALRTLCFAFRELSPEEIAGLTPEGIKANGLPDSNLVCIAIVGIKDPCRPGVPEAVARCQAAGIKVRMVTGDNIQTAKAIAAECGILTPHGVAIEGKDFRVMTVQEQYDLLPNVDVMARSSPTDKHTLVKRLLEMGEIVAVTGDGTNDAPALHEASIGLAMGIAGTEVAKESSDIIILDDNFASIVKVVRWGRSIYVNIQKFIQFQTTVNGVALLLNFVTAIASGEAPLTAVQLLWVNLIMDTLGALALATEAPTENLMQRPPIPSTTPLITNIMWRNIIGQAMYQLAMLLVLHFKGYSILGLTDETPNVKTGKTYREEELQTIIFNAFVFCQVFNEVNARKPDSVNVFDGLLTNKLFMYVMFFTCGIQALIVEFAGDFASTVGLNWKMWLLCIVLGSVSWPLAAAVKYIPVPDAPFSTYFTPWNSVPESHILLGEGGAITAVLVGQKLEFGGVQYPEGTKFLEAVIGGETVRVPMPSYLNQYLPPPTEPFFSRLRYAFFPNYHENGPTAQSAPANPKPDLAWI</sequence>
<evidence type="ECO:0000259" key="19">
    <source>
        <dbReference type="Pfam" id="PF00122"/>
    </source>
</evidence>
<dbReference type="AlphaFoldDB" id="A0A8T0IT94"/>
<dbReference type="FunFam" id="1.20.1110.10:FF:000039">
    <property type="entry name" value="Calcium-transporting ATPase"/>
    <property type="match status" value="1"/>
</dbReference>
<dbReference type="InterPro" id="IPR036412">
    <property type="entry name" value="HAD-like_sf"/>
</dbReference>
<evidence type="ECO:0000256" key="9">
    <source>
        <dbReference type="ARBA" id="ARBA00022840"/>
    </source>
</evidence>
<dbReference type="NCBIfam" id="TIGR01517">
    <property type="entry name" value="ATPase-IIB_Ca"/>
    <property type="match status" value="1"/>
</dbReference>
<keyword evidence="14 17" id="KW-0406">Ion transport</keyword>
<evidence type="ECO:0000256" key="16">
    <source>
        <dbReference type="ARBA" id="ARBA00048694"/>
    </source>
</evidence>
<dbReference type="InterPro" id="IPR008250">
    <property type="entry name" value="ATPase_P-typ_transduc_dom_A_sf"/>
</dbReference>
<dbReference type="CDD" id="cd02081">
    <property type="entry name" value="P-type_ATPase_Ca_PMCA-like"/>
    <property type="match status" value="1"/>
</dbReference>
<dbReference type="GO" id="GO:0016887">
    <property type="term" value="F:ATP hydrolysis activity"/>
    <property type="evidence" value="ECO:0007669"/>
    <property type="project" value="InterPro"/>
</dbReference>
<organism evidence="22 23">
    <name type="scientific">Ceratodon purpureus</name>
    <name type="common">Fire moss</name>
    <name type="synonym">Dicranum purpureum</name>
    <dbReference type="NCBI Taxonomy" id="3225"/>
    <lineage>
        <taxon>Eukaryota</taxon>
        <taxon>Viridiplantae</taxon>
        <taxon>Streptophyta</taxon>
        <taxon>Embryophyta</taxon>
        <taxon>Bryophyta</taxon>
        <taxon>Bryophytina</taxon>
        <taxon>Bryopsida</taxon>
        <taxon>Dicranidae</taxon>
        <taxon>Pseudoditrichales</taxon>
        <taxon>Ditrichaceae</taxon>
        <taxon>Ceratodon</taxon>
    </lineage>
</organism>
<keyword evidence="7 17" id="KW-0547">Nucleotide-binding</keyword>
<dbReference type="InterPro" id="IPR044492">
    <property type="entry name" value="P_typ_ATPase_HD_dom"/>
</dbReference>
<dbReference type="PANTHER" id="PTHR24093">
    <property type="entry name" value="CATION TRANSPORTING ATPASE"/>
    <property type="match status" value="1"/>
</dbReference>
<keyword evidence="5 17" id="KW-0812">Transmembrane</keyword>
<comment type="function">
    <text evidence="17">Catalyzes the hydrolysis of ATP coupled with the transport of calcium.</text>
</comment>
<evidence type="ECO:0000256" key="15">
    <source>
        <dbReference type="ARBA" id="ARBA00023136"/>
    </source>
</evidence>
<feature type="transmembrane region" description="Helical" evidence="17">
    <location>
        <begin position="406"/>
        <end position="430"/>
    </location>
</feature>
<dbReference type="Gene3D" id="3.40.1110.10">
    <property type="entry name" value="Calcium-transporting ATPase, cytoplasmic domain N"/>
    <property type="match status" value="1"/>
</dbReference>
<keyword evidence="4 17" id="KW-0109">Calcium transport</keyword>
<dbReference type="InterPro" id="IPR023214">
    <property type="entry name" value="HAD_sf"/>
</dbReference>
<protein>
    <recommendedName>
        <fullName evidence="17">Calcium-transporting ATPase</fullName>
        <ecNumber evidence="17">7.2.2.10</ecNumber>
    </recommendedName>
</protein>
<keyword evidence="6" id="KW-0479">Metal-binding</keyword>
<dbReference type="InterPro" id="IPR023298">
    <property type="entry name" value="ATPase_P-typ_TM_dom_sf"/>
</dbReference>
<dbReference type="Proteomes" id="UP000822688">
    <property type="component" value="Chromosome 2"/>
</dbReference>